<dbReference type="InterPro" id="IPR003598">
    <property type="entry name" value="Ig_sub2"/>
</dbReference>
<protein>
    <submittedName>
        <fullName evidence="11">Uncharacterized protein</fullName>
    </submittedName>
</protein>
<feature type="domain" description="Ig-like" evidence="9">
    <location>
        <begin position="207"/>
        <end position="287"/>
    </location>
</feature>
<evidence type="ECO:0000256" key="4">
    <source>
        <dbReference type="ARBA" id="ARBA00023180"/>
    </source>
</evidence>
<sequence length="716" mass="80289">MQIIQFMLIASLTPALVIGYDIYAYEGDTVNLTCILTPADSVTWLVPPNLEQYAVGKSVNAKAFPYFKLIRNEDSTLILKIFNFTIHNQGQYRCQTKQKNSDINFNVFPAVNPTNMSISNETTSNEIIAVEGESCQLICRVASGLPKEILSWLHAGKVKAKGGPGNISYSFITTRYDDGKNFTCIAYRKSTHILLMRNILVSVYFKPNVMVHISPSDNVVEGRSLVISCIHDSNDKDATIRWIPECKDILKTNGQCRIDSVKRTAAGKYTCEVDSKAGTVRNSSTLNILYAPDISINEAHINDSCIYVKCIAQGNPDVPVFARWQHESLLGTTIRLLDNSSVLCIQPNSYQDHGLYICNVTNHIPNNDEQIWIQKAYKNIYSGPSHFTERNKRVQYAALWKLNKFYFYVVSDSEIDESKTVTSLPGIYNISISSKDIDDVIYDIDVKVTGYEIIVETILNDSEDFGNFTIQLTNGAGKAEFEFEAKAADRPLPPTNVTLTVKDTTVTLFWLANFNGGFKQFFIVQFRKYGSKSWQSLESVPEERTPVNKKEIDLQPSTQYCFRIIANNSVNASEPTEPITCITTNTKRTSTILVYSLGVVGGVVVCVLLWICITKLLSAENSFHKGNQNRRTTLSKRKDSTCNKHQFTGNALLNYVEVSCDPIPKKRKFVIHGLENRIPYADIDFTLTADPLPDSSSSSSSDTDDDRSEDHDDLQI</sequence>
<reference evidence="11" key="1">
    <citation type="submission" date="2018-11" db="EMBL/GenBank/DDBJ databases">
        <authorList>
            <person name="Alioto T."/>
            <person name="Alioto T."/>
        </authorList>
    </citation>
    <scope>NUCLEOTIDE SEQUENCE</scope>
</reference>
<keyword evidence="7" id="KW-0812">Transmembrane</keyword>
<dbReference type="Gene3D" id="2.60.40.10">
    <property type="entry name" value="Immunoglobulins"/>
    <property type="match status" value="5"/>
</dbReference>
<dbReference type="SMART" id="SM00060">
    <property type="entry name" value="FN3"/>
    <property type="match status" value="1"/>
</dbReference>
<evidence type="ECO:0000256" key="6">
    <source>
        <dbReference type="SAM" id="MobiDB-lite"/>
    </source>
</evidence>
<evidence type="ECO:0000256" key="3">
    <source>
        <dbReference type="ARBA" id="ARBA00023157"/>
    </source>
</evidence>
<dbReference type="Pfam" id="PF00041">
    <property type="entry name" value="fn3"/>
    <property type="match status" value="1"/>
</dbReference>
<dbReference type="PROSITE" id="PS50835">
    <property type="entry name" value="IG_LIKE"/>
    <property type="match status" value="4"/>
</dbReference>
<dbReference type="InterPro" id="IPR051275">
    <property type="entry name" value="Cell_adhesion_signaling"/>
</dbReference>
<evidence type="ECO:0000259" key="9">
    <source>
        <dbReference type="PROSITE" id="PS50835"/>
    </source>
</evidence>
<feature type="domain" description="Ig-like" evidence="9">
    <location>
        <begin position="14"/>
        <end position="104"/>
    </location>
</feature>
<keyword evidence="5" id="KW-0393">Immunoglobulin domain</keyword>
<keyword evidence="2 7" id="KW-0472">Membrane</keyword>
<dbReference type="SUPFAM" id="SSF49265">
    <property type="entry name" value="Fibronectin type III"/>
    <property type="match status" value="1"/>
</dbReference>
<dbReference type="CDD" id="cd00063">
    <property type="entry name" value="FN3"/>
    <property type="match status" value="1"/>
</dbReference>
<evidence type="ECO:0000259" key="10">
    <source>
        <dbReference type="PROSITE" id="PS50853"/>
    </source>
</evidence>
<keyword evidence="7" id="KW-1133">Transmembrane helix</keyword>
<feature type="region of interest" description="Disordered" evidence="6">
    <location>
        <begin position="689"/>
        <end position="716"/>
    </location>
</feature>
<evidence type="ECO:0000313" key="12">
    <source>
        <dbReference type="Proteomes" id="UP000596742"/>
    </source>
</evidence>
<feature type="chain" id="PRO_5032274927" evidence="8">
    <location>
        <begin position="20"/>
        <end position="716"/>
    </location>
</feature>
<evidence type="ECO:0000256" key="1">
    <source>
        <dbReference type="ARBA" id="ARBA00004479"/>
    </source>
</evidence>
<name>A0A8B6HV28_MYTGA</name>
<dbReference type="InterPro" id="IPR007110">
    <property type="entry name" value="Ig-like_dom"/>
</dbReference>
<dbReference type="InterPro" id="IPR036179">
    <property type="entry name" value="Ig-like_dom_sf"/>
</dbReference>
<feature type="domain" description="Ig-like" evidence="9">
    <location>
        <begin position="109"/>
        <end position="186"/>
    </location>
</feature>
<dbReference type="InterPro" id="IPR013783">
    <property type="entry name" value="Ig-like_fold"/>
</dbReference>
<dbReference type="InterPro" id="IPR003961">
    <property type="entry name" value="FN3_dom"/>
</dbReference>
<dbReference type="OrthoDB" id="10045578at2759"/>
<dbReference type="GO" id="GO:0050839">
    <property type="term" value="F:cell adhesion molecule binding"/>
    <property type="evidence" value="ECO:0007669"/>
    <property type="project" value="TreeGrafter"/>
</dbReference>
<dbReference type="GO" id="GO:0005886">
    <property type="term" value="C:plasma membrane"/>
    <property type="evidence" value="ECO:0007669"/>
    <property type="project" value="TreeGrafter"/>
</dbReference>
<accession>A0A8B6HV28</accession>
<dbReference type="SUPFAM" id="SSF48726">
    <property type="entry name" value="Immunoglobulin"/>
    <property type="match status" value="4"/>
</dbReference>
<comment type="caution">
    <text evidence="11">The sequence shown here is derived from an EMBL/GenBank/DDBJ whole genome shotgun (WGS) entry which is preliminary data.</text>
</comment>
<dbReference type="InterPro" id="IPR003599">
    <property type="entry name" value="Ig_sub"/>
</dbReference>
<dbReference type="PANTHER" id="PTHR11640:SF31">
    <property type="entry name" value="IRREGULAR CHIASM C-ROUGHEST PROTEIN-RELATED"/>
    <property type="match status" value="1"/>
</dbReference>
<evidence type="ECO:0000256" key="5">
    <source>
        <dbReference type="ARBA" id="ARBA00023319"/>
    </source>
</evidence>
<evidence type="ECO:0000256" key="7">
    <source>
        <dbReference type="SAM" id="Phobius"/>
    </source>
</evidence>
<dbReference type="EMBL" id="UYJE01010555">
    <property type="protein sequence ID" value="VDI84283.1"/>
    <property type="molecule type" value="Genomic_DNA"/>
</dbReference>
<dbReference type="InterPro" id="IPR036116">
    <property type="entry name" value="FN3_sf"/>
</dbReference>
<comment type="subcellular location">
    <subcellularLocation>
        <location evidence="1">Membrane</location>
        <topology evidence="1">Single-pass type I membrane protein</topology>
    </subcellularLocation>
</comment>
<dbReference type="SMART" id="SM00409">
    <property type="entry name" value="IG"/>
    <property type="match status" value="3"/>
</dbReference>
<dbReference type="Proteomes" id="UP000596742">
    <property type="component" value="Unassembled WGS sequence"/>
</dbReference>
<keyword evidence="8" id="KW-0732">Signal</keyword>
<feature type="domain" description="Fibronectin type-III" evidence="10">
    <location>
        <begin position="490"/>
        <end position="589"/>
    </location>
</feature>
<keyword evidence="3" id="KW-1015">Disulfide bond</keyword>
<dbReference type="PANTHER" id="PTHR11640">
    <property type="entry name" value="NEPHRIN"/>
    <property type="match status" value="1"/>
</dbReference>
<evidence type="ECO:0000256" key="8">
    <source>
        <dbReference type="SAM" id="SignalP"/>
    </source>
</evidence>
<dbReference type="PROSITE" id="PS50853">
    <property type="entry name" value="FN3"/>
    <property type="match status" value="1"/>
</dbReference>
<feature type="transmembrane region" description="Helical" evidence="7">
    <location>
        <begin position="592"/>
        <end position="613"/>
    </location>
</feature>
<keyword evidence="4" id="KW-0325">Glycoprotein</keyword>
<dbReference type="GO" id="GO:0005911">
    <property type="term" value="C:cell-cell junction"/>
    <property type="evidence" value="ECO:0007669"/>
    <property type="project" value="TreeGrafter"/>
</dbReference>
<proteinExistence type="predicted"/>
<gene>
    <name evidence="11" type="ORF">MGAL_10B006098</name>
</gene>
<feature type="signal peptide" evidence="8">
    <location>
        <begin position="1"/>
        <end position="19"/>
    </location>
</feature>
<evidence type="ECO:0000313" key="11">
    <source>
        <dbReference type="EMBL" id="VDI84283.1"/>
    </source>
</evidence>
<dbReference type="SMART" id="SM00408">
    <property type="entry name" value="IGc2"/>
    <property type="match status" value="4"/>
</dbReference>
<dbReference type="GO" id="GO:0098609">
    <property type="term" value="P:cell-cell adhesion"/>
    <property type="evidence" value="ECO:0007669"/>
    <property type="project" value="TreeGrafter"/>
</dbReference>
<evidence type="ECO:0000256" key="2">
    <source>
        <dbReference type="ARBA" id="ARBA00023136"/>
    </source>
</evidence>
<feature type="domain" description="Ig-like" evidence="9">
    <location>
        <begin position="292"/>
        <end position="374"/>
    </location>
</feature>
<keyword evidence="12" id="KW-1185">Reference proteome</keyword>
<dbReference type="AlphaFoldDB" id="A0A8B6HV28"/>
<organism evidence="11 12">
    <name type="scientific">Mytilus galloprovincialis</name>
    <name type="common">Mediterranean mussel</name>
    <dbReference type="NCBI Taxonomy" id="29158"/>
    <lineage>
        <taxon>Eukaryota</taxon>
        <taxon>Metazoa</taxon>
        <taxon>Spiralia</taxon>
        <taxon>Lophotrochozoa</taxon>
        <taxon>Mollusca</taxon>
        <taxon>Bivalvia</taxon>
        <taxon>Autobranchia</taxon>
        <taxon>Pteriomorphia</taxon>
        <taxon>Mytilida</taxon>
        <taxon>Mytiloidea</taxon>
        <taxon>Mytilidae</taxon>
        <taxon>Mytilinae</taxon>
        <taxon>Mytilus</taxon>
    </lineage>
</organism>